<name>A0A4U8WBZ4_9FLAO</name>
<evidence type="ECO:0000256" key="1">
    <source>
        <dbReference type="SAM" id="SignalP"/>
    </source>
</evidence>
<accession>A0A4U8WBZ4</accession>
<feature type="signal peptide" evidence="1">
    <location>
        <begin position="1"/>
        <end position="17"/>
    </location>
</feature>
<feature type="chain" id="PRO_5020283854" evidence="1">
    <location>
        <begin position="18"/>
        <end position="178"/>
    </location>
</feature>
<protein>
    <submittedName>
        <fullName evidence="2">Uncharacterized protein</fullName>
    </submittedName>
</protein>
<gene>
    <name evidence="2" type="ORF">NCTC12078_00350</name>
</gene>
<dbReference type="EMBL" id="LR215974">
    <property type="protein sequence ID" value="VFB02375.1"/>
    <property type="molecule type" value="Genomic_DNA"/>
</dbReference>
<dbReference type="Proteomes" id="UP000290013">
    <property type="component" value="Chromosome"/>
</dbReference>
<evidence type="ECO:0000313" key="2">
    <source>
        <dbReference type="EMBL" id="VFB02375.1"/>
    </source>
</evidence>
<dbReference type="AlphaFoldDB" id="A0A4U8WBZ4"/>
<reference evidence="2 3" key="1">
    <citation type="submission" date="2019-02" db="EMBL/GenBank/DDBJ databases">
        <authorList>
            <consortium name="Pathogen Informatics"/>
        </authorList>
    </citation>
    <scope>NUCLEOTIDE SEQUENCE [LARGE SCALE GENOMIC DNA]</scope>
    <source>
        <strain evidence="2 3">3012STDY6944375</strain>
    </source>
</reference>
<evidence type="ECO:0000313" key="3">
    <source>
        <dbReference type="Proteomes" id="UP000290013"/>
    </source>
</evidence>
<keyword evidence="1" id="KW-0732">Signal</keyword>
<sequence>MMIKYILPLLVTGFASAQVAIGKTEVSGSNSILEFAGNVTNTTNSRGIILPAVNSSPVFPVVSPSTNNPQNGTFIFDRQSRKVRMFENGSWVDLSDEGNSGSIIPVAGSEVGSGVIIGAQNTTAQGVLVLESADKALILPHISNPHLTVKSPYPGMMCYDTASNSLAVYDGANWNFWK</sequence>
<proteinExistence type="predicted"/>
<dbReference type="KEGG" id="ctai:NCTC12078_00350"/>
<organism evidence="2 3">
    <name type="scientific">Chryseobacterium taihuense</name>
    <dbReference type="NCBI Taxonomy" id="1141221"/>
    <lineage>
        <taxon>Bacteria</taxon>
        <taxon>Pseudomonadati</taxon>
        <taxon>Bacteroidota</taxon>
        <taxon>Flavobacteriia</taxon>
        <taxon>Flavobacteriales</taxon>
        <taxon>Weeksellaceae</taxon>
        <taxon>Chryseobacterium group</taxon>
        <taxon>Chryseobacterium</taxon>
    </lineage>
</organism>